<dbReference type="EMBL" id="CP007793">
    <property type="protein sequence ID" value="AIB12252.1"/>
    <property type="molecule type" value="Genomic_DNA"/>
</dbReference>
<evidence type="ECO:0000313" key="2">
    <source>
        <dbReference type="Proteomes" id="UP000027186"/>
    </source>
</evidence>
<dbReference type="KEGG" id="abq:ABAZ39_09605"/>
<evidence type="ECO:0000313" key="1">
    <source>
        <dbReference type="EMBL" id="AIB12252.1"/>
    </source>
</evidence>
<dbReference type="AlphaFoldDB" id="A0A060DHB0"/>
<organism evidence="1 2">
    <name type="scientific">Azospirillum argentinense</name>
    <dbReference type="NCBI Taxonomy" id="2970906"/>
    <lineage>
        <taxon>Bacteria</taxon>
        <taxon>Pseudomonadati</taxon>
        <taxon>Pseudomonadota</taxon>
        <taxon>Alphaproteobacteria</taxon>
        <taxon>Rhodospirillales</taxon>
        <taxon>Azospirillaceae</taxon>
        <taxon>Azospirillum</taxon>
    </lineage>
</organism>
<dbReference type="InterPro" id="IPR045397">
    <property type="entry name" value="TumE-like"/>
</dbReference>
<accession>A0A060DHB0</accession>
<reference evidence="1 2" key="1">
    <citation type="journal article" date="2014" name="Genome Announc.">
        <title>Complete Genome Sequence of the Model Rhizosphere Strain Azospirillum brasilense Az39, Successfully Applied in Agriculture.</title>
        <authorList>
            <person name="Rivera D."/>
            <person name="Revale S."/>
            <person name="Molina R."/>
            <person name="Gualpa J."/>
            <person name="Puente M."/>
            <person name="Maroniche G."/>
            <person name="Paris G."/>
            <person name="Baker D."/>
            <person name="Clavijo B."/>
            <person name="McLay K."/>
            <person name="Spaepen S."/>
            <person name="Perticari A."/>
            <person name="Vazquez M."/>
            <person name="Wisniewski-Dye F."/>
            <person name="Watkins C."/>
            <person name="Martinez-Abarca F."/>
            <person name="Vanderleyden J."/>
            <person name="Cassan F."/>
        </authorList>
    </citation>
    <scope>NUCLEOTIDE SEQUENCE [LARGE SCALE GENOMIC DNA]</scope>
    <source>
        <strain evidence="1 2">Az39</strain>
    </source>
</reference>
<gene>
    <name evidence="1" type="ORF">ABAZ39_09605</name>
</gene>
<dbReference type="Proteomes" id="UP000027186">
    <property type="component" value="Chromosome"/>
</dbReference>
<dbReference type="Pfam" id="PF20126">
    <property type="entry name" value="TumE"/>
    <property type="match status" value="1"/>
</dbReference>
<dbReference type="RefSeq" id="WP_038528838.1">
    <property type="nucleotide sequence ID" value="NZ_CP007793.1"/>
</dbReference>
<protein>
    <submittedName>
        <fullName evidence="1">Uncharacterized protein</fullName>
    </submittedName>
</protein>
<proteinExistence type="predicted"/>
<sequence length="97" mass="11108">MSKAAPLRNDKFVLPDGAIIQVRVWLLPEPVPPCVHRYKYSLYYGKDGERVVGYDNERGKGDHRHVNGIETPYAFTTIDRLFEDFTSDVEAIRGEPL</sequence>
<name>A0A060DHB0_9PROT</name>